<proteinExistence type="predicted"/>
<dbReference type="AlphaFoldDB" id="A6JN05"/>
<gene>
    <name evidence="1" type="ORF">rCG_53306</name>
</gene>
<sequence length="60" mass="6705">MVQYEEPFQHGTAECPSCLPVLVLLCICFIGGFQIPSGQDAAITWGNLMYWNMQASHPEM</sequence>
<dbReference type="Proteomes" id="UP000234681">
    <property type="component" value="Chromosome 2"/>
</dbReference>
<dbReference type="EMBL" id="CH473992">
    <property type="protein sequence ID" value="EDL82654.1"/>
    <property type="molecule type" value="Genomic_DNA"/>
</dbReference>
<evidence type="ECO:0000313" key="2">
    <source>
        <dbReference type="Proteomes" id="UP000234681"/>
    </source>
</evidence>
<protein>
    <submittedName>
        <fullName evidence="1">RCG53306</fullName>
    </submittedName>
</protein>
<name>A6JN05_RAT</name>
<organism evidence="1 2">
    <name type="scientific">Rattus norvegicus</name>
    <name type="common">Rat</name>
    <dbReference type="NCBI Taxonomy" id="10116"/>
    <lineage>
        <taxon>Eukaryota</taxon>
        <taxon>Metazoa</taxon>
        <taxon>Chordata</taxon>
        <taxon>Craniata</taxon>
        <taxon>Vertebrata</taxon>
        <taxon>Euteleostomi</taxon>
        <taxon>Mammalia</taxon>
        <taxon>Eutheria</taxon>
        <taxon>Euarchontoglires</taxon>
        <taxon>Glires</taxon>
        <taxon>Rodentia</taxon>
        <taxon>Myomorpha</taxon>
        <taxon>Muroidea</taxon>
        <taxon>Muridae</taxon>
        <taxon>Murinae</taxon>
        <taxon>Rattus</taxon>
    </lineage>
</organism>
<reference evidence="2" key="1">
    <citation type="submission" date="2005-09" db="EMBL/GenBank/DDBJ databases">
        <authorList>
            <person name="Mural R.J."/>
            <person name="Li P.W."/>
            <person name="Adams M.D."/>
            <person name="Amanatides P.G."/>
            <person name="Baden-Tillson H."/>
            <person name="Barnstead M."/>
            <person name="Chin S.H."/>
            <person name="Dew I."/>
            <person name="Evans C.A."/>
            <person name="Ferriera S."/>
            <person name="Flanigan M."/>
            <person name="Fosler C."/>
            <person name="Glodek A."/>
            <person name="Gu Z."/>
            <person name="Holt R.A."/>
            <person name="Jennings D."/>
            <person name="Kraft C.L."/>
            <person name="Lu F."/>
            <person name="Nguyen T."/>
            <person name="Nusskern D.R."/>
            <person name="Pfannkoch C.M."/>
            <person name="Sitter C."/>
            <person name="Sutton G.G."/>
            <person name="Venter J.C."/>
            <person name="Wang Z."/>
            <person name="Woodage T."/>
            <person name="Zheng X.H."/>
            <person name="Zhong F."/>
        </authorList>
    </citation>
    <scope>NUCLEOTIDE SEQUENCE [LARGE SCALE GENOMIC DNA]</scope>
    <source>
        <strain>BN</strain>
        <strain evidence="2">Sprague-Dawley</strain>
    </source>
</reference>
<accession>A6JN05</accession>
<evidence type="ECO:0000313" key="1">
    <source>
        <dbReference type="EMBL" id="EDL82654.1"/>
    </source>
</evidence>